<dbReference type="EMBL" id="BAABHJ010000040">
    <property type="protein sequence ID" value="GAA4618151.1"/>
    <property type="molecule type" value="Genomic_DNA"/>
</dbReference>
<evidence type="ECO:0008006" key="3">
    <source>
        <dbReference type="Google" id="ProtNLM"/>
    </source>
</evidence>
<dbReference type="RefSeq" id="WP_345366356.1">
    <property type="nucleotide sequence ID" value="NZ_BAABHJ010000040.1"/>
</dbReference>
<evidence type="ECO:0000313" key="1">
    <source>
        <dbReference type="EMBL" id="GAA4618151.1"/>
    </source>
</evidence>
<organism evidence="1 2">
    <name type="scientific">Actinoallomurus liliacearum</name>
    <dbReference type="NCBI Taxonomy" id="1080073"/>
    <lineage>
        <taxon>Bacteria</taxon>
        <taxon>Bacillati</taxon>
        <taxon>Actinomycetota</taxon>
        <taxon>Actinomycetes</taxon>
        <taxon>Streptosporangiales</taxon>
        <taxon>Thermomonosporaceae</taxon>
        <taxon>Actinoallomurus</taxon>
    </lineage>
</organism>
<gene>
    <name evidence="1" type="ORF">GCM10023195_81380</name>
</gene>
<name>A0ABP8TWC5_9ACTN</name>
<dbReference type="Proteomes" id="UP001500212">
    <property type="component" value="Unassembled WGS sequence"/>
</dbReference>
<reference evidence="2" key="1">
    <citation type="journal article" date="2019" name="Int. J. Syst. Evol. Microbiol.">
        <title>The Global Catalogue of Microorganisms (GCM) 10K type strain sequencing project: providing services to taxonomists for standard genome sequencing and annotation.</title>
        <authorList>
            <consortium name="The Broad Institute Genomics Platform"/>
            <consortium name="The Broad Institute Genome Sequencing Center for Infectious Disease"/>
            <person name="Wu L."/>
            <person name="Ma J."/>
        </authorList>
    </citation>
    <scope>NUCLEOTIDE SEQUENCE [LARGE SCALE GENOMIC DNA]</scope>
    <source>
        <strain evidence="2">JCM 17938</strain>
    </source>
</reference>
<proteinExistence type="predicted"/>
<protein>
    <recommendedName>
        <fullName evidence="3">Plasmid replication, integration and excision activator</fullName>
    </recommendedName>
</protein>
<comment type="caution">
    <text evidence="1">The sequence shown here is derived from an EMBL/GenBank/DDBJ whole genome shotgun (WGS) entry which is preliminary data.</text>
</comment>
<accession>A0ABP8TWC5</accession>
<keyword evidence="2" id="KW-1185">Reference proteome</keyword>
<evidence type="ECO:0000313" key="2">
    <source>
        <dbReference type="Proteomes" id="UP001500212"/>
    </source>
</evidence>
<sequence>MALQGPIPVDFGFVFPHGAFIRGEVEPVRDFDKSTKDNPVQARDKETGERVWQVEIIDADPTAKGSVKVKLFGEHQPVPPAPPAGFPFAAVEFDGLTVTPYVDSKTNRLAYSFRAKAMRDPKGAAKTAAPAAGKAAAA</sequence>